<evidence type="ECO:0000256" key="1">
    <source>
        <dbReference type="SAM" id="MobiDB-lite"/>
    </source>
</evidence>
<dbReference type="AlphaFoldDB" id="A0A5B7HT33"/>
<evidence type="ECO:0000313" key="2">
    <source>
        <dbReference type="EMBL" id="MPC74482.1"/>
    </source>
</evidence>
<protein>
    <submittedName>
        <fullName evidence="2">Uncharacterized protein</fullName>
    </submittedName>
</protein>
<evidence type="ECO:0000313" key="3">
    <source>
        <dbReference type="Proteomes" id="UP000324222"/>
    </source>
</evidence>
<comment type="caution">
    <text evidence="2">The sequence shown here is derived from an EMBL/GenBank/DDBJ whole genome shotgun (WGS) entry which is preliminary data.</text>
</comment>
<feature type="region of interest" description="Disordered" evidence="1">
    <location>
        <begin position="1"/>
        <end position="24"/>
    </location>
</feature>
<proteinExistence type="predicted"/>
<keyword evidence="3" id="KW-1185">Reference proteome</keyword>
<dbReference type="EMBL" id="VSRR010039011">
    <property type="protein sequence ID" value="MPC74482.1"/>
    <property type="molecule type" value="Genomic_DNA"/>
</dbReference>
<feature type="compositionally biased region" description="Polar residues" evidence="1">
    <location>
        <begin position="9"/>
        <end position="19"/>
    </location>
</feature>
<gene>
    <name evidence="2" type="ORF">E2C01_068842</name>
</gene>
<name>A0A5B7HT33_PORTR</name>
<organism evidence="2 3">
    <name type="scientific">Portunus trituberculatus</name>
    <name type="common">Swimming crab</name>
    <name type="synonym">Neptunus trituberculatus</name>
    <dbReference type="NCBI Taxonomy" id="210409"/>
    <lineage>
        <taxon>Eukaryota</taxon>
        <taxon>Metazoa</taxon>
        <taxon>Ecdysozoa</taxon>
        <taxon>Arthropoda</taxon>
        <taxon>Crustacea</taxon>
        <taxon>Multicrustacea</taxon>
        <taxon>Malacostraca</taxon>
        <taxon>Eumalacostraca</taxon>
        <taxon>Eucarida</taxon>
        <taxon>Decapoda</taxon>
        <taxon>Pleocyemata</taxon>
        <taxon>Brachyura</taxon>
        <taxon>Eubrachyura</taxon>
        <taxon>Portunoidea</taxon>
        <taxon>Portunidae</taxon>
        <taxon>Portuninae</taxon>
        <taxon>Portunus</taxon>
    </lineage>
</organism>
<reference evidence="2 3" key="1">
    <citation type="submission" date="2019-05" db="EMBL/GenBank/DDBJ databases">
        <title>Another draft genome of Portunus trituberculatus and its Hox gene families provides insights of decapod evolution.</title>
        <authorList>
            <person name="Jeong J.-H."/>
            <person name="Song I."/>
            <person name="Kim S."/>
            <person name="Choi T."/>
            <person name="Kim D."/>
            <person name="Ryu S."/>
            <person name="Kim W."/>
        </authorList>
    </citation>
    <scope>NUCLEOTIDE SEQUENCE [LARGE SCALE GENOMIC DNA]</scope>
    <source>
        <tissue evidence="2">Muscle</tissue>
    </source>
</reference>
<accession>A0A5B7HT33</accession>
<dbReference type="Proteomes" id="UP000324222">
    <property type="component" value="Unassembled WGS sequence"/>
</dbReference>
<sequence length="99" mass="11435">MREEDQRKQNGQSSPSSAEGNKRRTKEYLSNYCLLFPAAGAMPSYYTSSLLRHHSLSPPFVEITKLLPPPSSVSARHTNHHHHCIWTEDKKIRRQDEFS</sequence>